<organism evidence="2 3">
    <name type="scientific">Knoellia remsis</name>
    <dbReference type="NCBI Taxonomy" id="407159"/>
    <lineage>
        <taxon>Bacteria</taxon>
        <taxon>Bacillati</taxon>
        <taxon>Actinomycetota</taxon>
        <taxon>Actinomycetes</taxon>
        <taxon>Micrococcales</taxon>
        <taxon>Intrasporangiaceae</taxon>
        <taxon>Knoellia</taxon>
    </lineage>
</organism>
<dbReference type="InterPro" id="IPR050491">
    <property type="entry name" value="AmpC-like"/>
</dbReference>
<dbReference type="PANTHER" id="PTHR46825">
    <property type="entry name" value="D-ALANYL-D-ALANINE-CARBOXYPEPTIDASE/ENDOPEPTIDASE AMPH"/>
    <property type="match status" value="1"/>
</dbReference>
<gene>
    <name evidence="2" type="ORF">BCF74_13317</name>
</gene>
<dbReference type="SUPFAM" id="SSF56601">
    <property type="entry name" value="beta-lactamase/transpeptidase-like"/>
    <property type="match status" value="1"/>
</dbReference>
<reference evidence="2 3" key="1">
    <citation type="submission" date="2018-03" db="EMBL/GenBank/DDBJ databases">
        <title>Genomic Encyclopedia of Archaeal and Bacterial Type Strains, Phase II (KMG-II): from individual species to whole genera.</title>
        <authorList>
            <person name="Goeker M."/>
        </authorList>
    </citation>
    <scope>NUCLEOTIDE SEQUENCE [LARGE SCALE GENOMIC DNA]</scope>
    <source>
        <strain evidence="2 3">ATCC BAA-1496</strain>
    </source>
</reference>
<keyword evidence="2" id="KW-0645">Protease</keyword>
<evidence type="ECO:0000313" key="3">
    <source>
        <dbReference type="Proteomes" id="UP000237822"/>
    </source>
</evidence>
<evidence type="ECO:0000259" key="1">
    <source>
        <dbReference type="Pfam" id="PF00144"/>
    </source>
</evidence>
<dbReference type="InterPro" id="IPR012338">
    <property type="entry name" value="Beta-lactam/transpept-like"/>
</dbReference>
<accession>A0A2T0U3P5</accession>
<dbReference type="Gene3D" id="3.40.710.10">
    <property type="entry name" value="DD-peptidase/beta-lactamase superfamily"/>
    <property type="match status" value="1"/>
</dbReference>
<keyword evidence="3" id="KW-1185">Reference proteome</keyword>
<dbReference type="Pfam" id="PF00144">
    <property type="entry name" value="Beta-lactamase"/>
    <property type="match status" value="1"/>
</dbReference>
<proteinExistence type="predicted"/>
<keyword evidence="2" id="KW-0378">Hydrolase</keyword>
<dbReference type="RefSeq" id="WP_106298827.1">
    <property type="nucleotide sequence ID" value="NZ_PVTI01000033.1"/>
</dbReference>
<sequence>MSIFRKREAYVVVRDDTVLAREFGKNYDERKFVEWGSVTKTVTAAAVDVLVRDGRLDYDTPARELVGGRLPESVTVAALARHTSGLPRVHPGMKGGINHDPYAGTDAAFLTTLLAEFDSSLVEDPGEVAYSNLGYAVLGRVVEVVADQPWLPAVQTLVLGPWGLDGVGARPAPELWTAIKGFDRKPHTPWSLDRSAYAPAGGLWSTLDDFARYGQETLRRGGYDSGLRGWQETAGRWWHNGQTRDSGSCLVLAPGANLVVATHALARLPGAADRLADRLVREWAAVA</sequence>
<dbReference type="PANTHER" id="PTHR46825:SF9">
    <property type="entry name" value="BETA-LACTAMASE-RELATED DOMAIN-CONTAINING PROTEIN"/>
    <property type="match status" value="1"/>
</dbReference>
<dbReference type="OrthoDB" id="3863176at2"/>
<protein>
    <submittedName>
        <fullName evidence="2">D-alanyl-D-alanine-carboxypeptidase/D-alanyl-D-alanine-endopeptidase</fullName>
    </submittedName>
</protein>
<feature type="domain" description="Beta-lactamase-related" evidence="1">
    <location>
        <begin position="10"/>
        <end position="256"/>
    </location>
</feature>
<dbReference type="GO" id="GO:0004180">
    <property type="term" value="F:carboxypeptidase activity"/>
    <property type="evidence" value="ECO:0007669"/>
    <property type="project" value="UniProtKB-KW"/>
</dbReference>
<dbReference type="Proteomes" id="UP000237822">
    <property type="component" value="Unassembled WGS sequence"/>
</dbReference>
<comment type="caution">
    <text evidence="2">The sequence shown here is derived from an EMBL/GenBank/DDBJ whole genome shotgun (WGS) entry which is preliminary data.</text>
</comment>
<dbReference type="InterPro" id="IPR001466">
    <property type="entry name" value="Beta-lactam-related"/>
</dbReference>
<evidence type="ECO:0000313" key="2">
    <source>
        <dbReference type="EMBL" id="PRY52488.1"/>
    </source>
</evidence>
<dbReference type="EMBL" id="PVTI01000033">
    <property type="protein sequence ID" value="PRY52488.1"/>
    <property type="molecule type" value="Genomic_DNA"/>
</dbReference>
<keyword evidence="2" id="KW-0121">Carboxypeptidase</keyword>
<name>A0A2T0U3P5_9MICO</name>
<dbReference type="AlphaFoldDB" id="A0A2T0U3P5"/>